<proteinExistence type="inferred from homology"/>
<feature type="compositionally biased region" description="Polar residues" evidence="2">
    <location>
        <begin position="201"/>
        <end position="212"/>
    </location>
</feature>
<organism evidence="4 5">
    <name type="scientific">Planoprotostelium fungivorum</name>
    <dbReference type="NCBI Taxonomy" id="1890364"/>
    <lineage>
        <taxon>Eukaryota</taxon>
        <taxon>Amoebozoa</taxon>
        <taxon>Evosea</taxon>
        <taxon>Variosea</taxon>
        <taxon>Cavosteliida</taxon>
        <taxon>Cavosteliaceae</taxon>
        <taxon>Planoprotostelium</taxon>
    </lineage>
</organism>
<feature type="transmembrane region" description="Helical" evidence="3">
    <location>
        <begin position="324"/>
        <end position="346"/>
    </location>
</feature>
<feature type="transmembrane region" description="Helical" evidence="3">
    <location>
        <begin position="289"/>
        <end position="312"/>
    </location>
</feature>
<comment type="similarity">
    <text evidence="1">Belongs to the rtf2 family.</text>
</comment>
<accession>A0A2P6NGR6</accession>
<comment type="caution">
    <text evidence="4">The sequence shown here is derived from an EMBL/GenBank/DDBJ whole genome shotgun (WGS) entry which is preliminary data.</text>
</comment>
<dbReference type="STRING" id="1890364.A0A2P6NGR6"/>
<feature type="compositionally biased region" description="Basic residues" evidence="2">
    <location>
        <begin position="171"/>
        <end position="185"/>
    </location>
</feature>
<dbReference type="InterPro" id="IPR027799">
    <property type="entry name" value="Rtf2_RING-finger"/>
</dbReference>
<name>A0A2P6NGR6_9EUKA</name>
<dbReference type="Pfam" id="PF04641">
    <property type="entry name" value="Rtf2"/>
    <property type="match status" value="1"/>
</dbReference>
<dbReference type="CDD" id="cd16653">
    <property type="entry name" value="RING-like_Rtf2"/>
    <property type="match status" value="1"/>
</dbReference>
<protein>
    <submittedName>
        <fullName evidence="4">Uncharacterized protein</fullName>
    </submittedName>
</protein>
<dbReference type="InParanoid" id="A0A2P6NGR6"/>
<dbReference type="AlphaFoldDB" id="A0A2P6NGR6"/>
<keyword evidence="3" id="KW-1133">Transmembrane helix</keyword>
<dbReference type="PANTHER" id="PTHR12775:SF0">
    <property type="entry name" value="REPLICATION TERMINATION FACTOR 2"/>
    <property type="match status" value="1"/>
</dbReference>
<keyword evidence="5" id="KW-1185">Reference proteome</keyword>
<evidence type="ECO:0000256" key="2">
    <source>
        <dbReference type="SAM" id="MobiDB-lite"/>
    </source>
</evidence>
<dbReference type="Proteomes" id="UP000241769">
    <property type="component" value="Unassembled WGS sequence"/>
</dbReference>
<dbReference type="EMBL" id="MDYQ01000088">
    <property type="protein sequence ID" value="PRP83156.1"/>
    <property type="molecule type" value="Genomic_DNA"/>
</dbReference>
<evidence type="ECO:0000313" key="4">
    <source>
        <dbReference type="EMBL" id="PRP83156.1"/>
    </source>
</evidence>
<dbReference type="GO" id="GO:0006274">
    <property type="term" value="P:DNA replication termination"/>
    <property type="evidence" value="ECO:0007669"/>
    <property type="project" value="TreeGrafter"/>
</dbReference>
<keyword evidence="3" id="KW-0472">Membrane</keyword>
<evidence type="ECO:0000313" key="5">
    <source>
        <dbReference type="Proteomes" id="UP000241769"/>
    </source>
</evidence>
<sequence>MGADGGSIPRREELVKVKAKAEKADPKELERIKWSICSISKQPLKEPIVACFLGNLYNKEVVLKHLIEKTMPETFSHIRSLKDTLNLQLKANPLFVSDSAEEVPKFICPITAVEVGKNYKFVANKNCGCVLSERAVKECPSEVCMVCNKPTTMDDYLKIHPEDEEREKMKEKHKNASKKIKKRKKDGKEKEVDGTKRSKKGNSASEPLKNDTIQSKEVSMRVNNIRFCKLPSDIVATIVSLDSTVSICGPKNTITMRSQRASLSRHQLTTYLSKIGYVCRKLVDDRVSIILAALHLIAFILIAVGFSIFFRGYDFSVDQSDERWIYPFIWTFVVIGLFIGIGSLIVSSFEFHSRTLIAISSSPSVRSMIFN</sequence>
<dbReference type="InterPro" id="IPR006735">
    <property type="entry name" value="Rtf2"/>
</dbReference>
<dbReference type="GO" id="GO:0005634">
    <property type="term" value="C:nucleus"/>
    <property type="evidence" value="ECO:0007669"/>
    <property type="project" value="TreeGrafter"/>
</dbReference>
<reference evidence="4 5" key="1">
    <citation type="journal article" date="2018" name="Genome Biol. Evol.">
        <title>Multiple Roots of Fruiting Body Formation in Amoebozoa.</title>
        <authorList>
            <person name="Hillmann F."/>
            <person name="Forbes G."/>
            <person name="Novohradska S."/>
            <person name="Ferling I."/>
            <person name="Riege K."/>
            <person name="Groth M."/>
            <person name="Westermann M."/>
            <person name="Marz M."/>
            <person name="Spaller T."/>
            <person name="Winckler T."/>
            <person name="Schaap P."/>
            <person name="Glockner G."/>
        </authorList>
    </citation>
    <scope>NUCLEOTIDE SEQUENCE [LARGE SCALE GENOMIC DNA]</scope>
    <source>
        <strain evidence="4 5">Jena</strain>
    </source>
</reference>
<gene>
    <name evidence="4" type="ORF">PROFUN_09584</name>
</gene>
<dbReference type="OrthoDB" id="247013at2759"/>
<feature type="region of interest" description="Disordered" evidence="2">
    <location>
        <begin position="162"/>
        <end position="212"/>
    </location>
</feature>
<dbReference type="PANTHER" id="PTHR12775">
    <property type="entry name" value="PROTEIN C20ORF43 HOMOLOG"/>
    <property type="match status" value="1"/>
</dbReference>
<feature type="compositionally biased region" description="Basic and acidic residues" evidence="2">
    <location>
        <begin position="186"/>
        <end position="196"/>
    </location>
</feature>
<evidence type="ECO:0000256" key="3">
    <source>
        <dbReference type="SAM" id="Phobius"/>
    </source>
</evidence>
<keyword evidence="3" id="KW-0812">Transmembrane</keyword>
<evidence type="ECO:0000256" key="1">
    <source>
        <dbReference type="ARBA" id="ARBA00009885"/>
    </source>
</evidence>